<accession>A0A552UVP4</accession>
<dbReference type="Proteomes" id="UP000319424">
    <property type="component" value="Unassembled WGS sequence"/>
</dbReference>
<organism evidence="1 2">
    <name type="scientific">Criibacterium bergeronii</name>
    <dbReference type="NCBI Taxonomy" id="1871336"/>
    <lineage>
        <taxon>Bacteria</taxon>
        <taxon>Bacillati</taxon>
        <taxon>Bacillota</taxon>
        <taxon>Clostridia</taxon>
        <taxon>Peptostreptococcales</taxon>
        <taxon>Filifactoraceae</taxon>
        <taxon>Criibacterium</taxon>
    </lineage>
</organism>
<proteinExistence type="predicted"/>
<dbReference type="AlphaFoldDB" id="A0A552UVP4"/>
<sequence>MEEKVILSGKEYIVVDETYYPVIKENHHEEMGGGYWIEKMEGGEQVLIPAIKMPKMIDERALRMFGKARLKFLKENKIEDYEQMLLEGTLQEHLDKIEDQAIEFITKEKPKMMEPWGLTKELQSEDFLKYAGLMKNLDMTLDRMAMEQIIWV</sequence>
<dbReference type="OrthoDB" id="3267916at2"/>
<protein>
    <submittedName>
        <fullName evidence="1">TnpV protein</fullName>
    </submittedName>
</protein>
<comment type="caution">
    <text evidence="1">The sequence shown here is derived from an EMBL/GenBank/DDBJ whole genome shotgun (WGS) entry which is preliminary data.</text>
</comment>
<dbReference type="InterPro" id="IPR026989">
    <property type="entry name" value="TnpV"/>
</dbReference>
<dbReference type="Pfam" id="PF14198">
    <property type="entry name" value="TnpV"/>
    <property type="match status" value="1"/>
</dbReference>
<gene>
    <name evidence="1" type="ORF">FL857_11545</name>
</gene>
<name>A0A552UVP4_9FIRM</name>
<evidence type="ECO:0000313" key="1">
    <source>
        <dbReference type="EMBL" id="TRW22268.1"/>
    </source>
</evidence>
<evidence type="ECO:0000313" key="2">
    <source>
        <dbReference type="Proteomes" id="UP000319424"/>
    </source>
</evidence>
<dbReference type="EMBL" id="VJXW01000031">
    <property type="protein sequence ID" value="TRW22268.1"/>
    <property type="molecule type" value="Genomic_DNA"/>
</dbReference>
<reference evidence="1 2" key="1">
    <citation type="submission" date="2019-07" db="EMBL/GenBank/DDBJ databases">
        <title>Criibacterium bergeronii gen. nov., sp. nov. isolated from human clinical samples.</title>
        <authorList>
            <person name="Maheux A.F."/>
            <person name="Boudreau D.K."/>
            <person name="Berube E."/>
            <person name="Brodeur S."/>
            <person name="Bernard K.A."/>
            <person name="Abed J.Y."/>
            <person name="Ducrey E."/>
            <person name="Guay E.F."/>
            <person name="Raymond F."/>
            <person name="Corbeil J."/>
            <person name="Domingo M.-C."/>
            <person name="Roy P.H."/>
            <person name="Boissinot M."/>
            <person name="Tocheva E.I."/>
            <person name="Omar R.F."/>
        </authorList>
    </citation>
    <scope>NUCLEOTIDE SEQUENCE [LARGE SCALE GENOMIC DNA]</scope>
    <source>
        <strain evidence="1 2">CCRI-24246</strain>
    </source>
</reference>